<dbReference type="Pfam" id="PF14580">
    <property type="entry name" value="LRR_9"/>
    <property type="match status" value="1"/>
</dbReference>
<reference evidence="7" key="2">
    <citation type="submission" date="2023-05" db="EMBL/GenBank/DDBJ databases">
        <authorList>
            <person name="Schelkunov M.I."/>
        </authorList>
    </citation>
    <scope>NUCLEOTIDE SEQUENCE</scope>
    <source>
        <strain evidence="7">Hsosn_3</strain>
        <tissue evidence="7">Leaf</tissue>
    </source>
</reference>
<dbReference type="GO" id="GO:0030620">
    <property type="term" value="F:U2 snRNA binding"/>
    <property type="evidence" value="ECO:0007669"/>
    <property type="project" value="InterPro"/>
</dbReference>
<keyword evidence="8" id="KW-1185">Reference proteome</keyword>
<keyword evidence="3" id="KW-0677">Repeat</keyword>
<comment type="caution">
    <text evidence="7">The sequence shown here is derived from an EMBL/GenBank/DDBJ whole genome shotgun (WGS) entry which is preliminary data.</text>
</comment>
<sequence>MLITCFIKFIPNLISKIVYQDILGYDFKIQGSHVPYNVADFSTQLIGSGVDIDRIPGIDIALNDGDSWMFGGHEALVIGTHGHTRAEGCFAKTLEKAFLNACVSYLNYAAVGDTDFTEEPATKVKFHTSLSLPEFLPNFHSLVLTNNRLVNLNEIDLLASLLKLTFLSLLDNNITKKPNYRLYVIHKLKSLRVLDFKKVKQKIHLFLPKDPYERITPRFWANFLDDKLLVAVLKFIKSKSREQDVIEEIHELLSLLQNELGDKKFFGGESIGLVDIAANIVALWLDVIQEGIGKDIFTRETYPNFFQWIEEYMN</sequence>
<dbReference type="InterPro" id="IPR004046">
    <property type="entry name" value="GST_C"/>
</dbReference>
<dbReference type="GO" id="GO:0006749">
    <property type="term" value="P:glutathione metabolic process"/>
    <property type="evidence" value="ECO:0007669"/>
    <property type="project" value="InterPro"/>
</dbReference>
<dbReference type="InterPro" id="IPR010987">
    <property type="entry name" value="Glutathione-S-Trfase_C-like"/>
</dbReference>
<feature type="domain" description="GST C-terminal" evidence="6">
    <location>
        <begin position="210"/>
        <end position="314"/>
    </location>
</feature>
<dbReference type="GO" id="GO:0005634">
    <property type="term" value="C:nucleus"/>
    <property type="evidence" value="ECO:0007669"/>
    <property type="project" value="UniProtKB-SubCell"/>
</dbReference>
<organism evidence="7 8">
    <name type="scientific">Heracleum sosnowskyi</name>
    <dbReference type="NCBI Taxonomy" id="360622"/>
    <lineage>
        <taxon>Eukaryota</taxon>
        <taxon>Viridiplantae</taxon>
        <taxon>Streptophyta</taxon>
        <taxon>Embryophyta</taxon>
        <taxon>Tracheophyta</taxon>
        <taxon>Spermatophyta</taxon>
        <taxon>Magnoliopsida</taxon>
        <taxon>eudicotyledons</taxon>
        <taxon>Gunneridae</taxon>
        <taxon>Pentapetalae</taxon>
        <taxon>asterids</taxon>
        <taxon>campanulids</taxon>
        <taxon>Apiales</taxon>
        <taxon>Apiaceae</taxon>
        <taxon>Apioideae</taxon>
        <taxon>apioid superclade</taxon>
        <taxon>Tordylieae</taxon>
        <taxon>Tordyliinae</taxon>
        <taxon>Heracleum</taxon>
    </lineage>
</organism>
<dbReference type="InterPro" id="IPR003603">
    <property type="entry name" value="U2A'_phosphoprotein32A_C"/>
</dbReference>
<dbReference type="PANTHER" id="PTHR10552">
    <property type="entry name" value="U2 SMALL NUCLEAR RIBONUCLEOPROTEIN A"/>
    <property type="match status" value="1"/>
</dbReference>
<dbReference type="Gene3D" id="3.60.15.10">
    <property type="entry name" value="Ribonuclease Z/Hydroxyacylglutathione hydrolase-like"/>
    <property type="match status" value="1"/>
</dbReference>
<accession>A0AAD8M031</accession>
<keyword evidence="2" id="KW-0433">Leucine-rich repeat</keyword>
<dbReference type="CDD" id="cd03185">
    <property type="entry name" value="GST_C_Tau"/>
    <property type="match status" value="1"/>
</dbReference>
<dbReference type="InterPro" id="IPR045074">
    <property type="entry name" value="GST_C_Tau"/>
</dbReference>
<proteinExistence type="inferred from homology"/>
<dbReference type="Proteomes" id="UP001237642">
    <property type="component" value="Unassembled WGS sequence"/>
</dbReference>
<comment type="subcellular location">
    <subcellularLocation>
        <location evidence="1">Nucleus</location>
    </subcellularLocation>
</comment>
<comment type="similarity">
    <text evidence="5">Belongs to the U2 small nuclear ribonucleoprotein A family.</text>
</comment>
<dbReference type="SUPFAM" id="SSF56281">
    <property type="entry name" value="Metallo-hydrolase/oxidoreductase"/>
    <property type="match status" value="1"/>
</dbReference>
<protein>
    <recommendedName>
        <fullName evidence="6">GST C-terminal domain-containing protein</fullName>
    </recommendedName>
</protein>
<evidence type="ECO:0000313" key="7">
    <source>
        <dbReference type="EMBL" id="KAK1354647.1"/>
    </source>
</evidence>
<dbReference type="SMART" id="SM00446">
    <property type="entry name" value="LRRcap"/>
    <property type="match status" value="1"/>
</dbReference>
<dbReference type="GO" id="GO:0004364">
    <property type="term" value="F:glutathione transferase activity"/>
    <property type="evidence" value="ECO:0007669"/>
    <property type="project" value="InterPro"/>
</dbReference>
<dbReference type="SUPFAM" id="SSF47616">
    <property type="entry name" value="GST C-terminal domain-like"/>
    <property type="match status" value="1"/>
</dbReference>
<dbReference type="InterPro" id="IPR036282">
    <property type="entry name" value="Glutathione-S-Trfase_C_sf"/>
</dbReference>
<dbReference type="PANTHER" id="PTHR10552:SF6">
    <property type="entry name" value="U2 SMALL NUCLEAR RIBONUCLEOPROTEIN A"/>
    <property type="match status" value="1"/>
</dbReference>
<evidence type="ECO:0000256" key="1">
    <source>
        <dbReference type="ARBA" id="ARBA00004123"/>
    </source>
</evidence>
<evidence type="ECO:0000256" key="4">
    <source>
        <dbReference type="ARBA" id="ARBA00023242"/>
    </source>
</evidence>
<gene>
    <name evidence="7" type="ORF">POM88_047903</name>
</gene>
<evidence type="ECO:0000256" key="3">
    <source>
        <dbReference type="ARBA" id="ARBA00022737"/>
    </source>
</evidence>
<keyword evidence="4" id="KW-0539">Nucleus</keyword>
<dbReference type="SUPFAM" id="SSF52058">
    <property type="entry name" value="L domain-like"/>
    <property type="match status" value="1"/>
</dbReference>
<dbReference type="InterPro" id="IPR032675">
    <property type="entry name" value="LRR_dom_sf"/>
</dbReference>
<dbReference type="EMBL" id="JAUIZM010000011">
    <property type="protein sequence ID" value="KAK1354647.1"/>
    <property type="molecule type" value="Genomic_DNA"/>
</dbReference>
<dbReference type="Gene3D" id="1.20.1050.10">
    <property type="match status" value="1"/>
</dbReference>
<evidence type="ECO:0000259" key="6">
    <source>
        <dbReference type="PROSITE" id="PS50405"/>
    </source>
</evidence>
<evidence type="ECO:0000256" key="2">
    <source>
        <dbReference type="ARBA" id="ARBA00022614"/>
    </source>
</evidence>
<dbReference type="Pfam" id="PF00043">
    <property type="entry name" value="GST_C"/>
    <property type="match status" value="1"/>
</dbReference>
<dbReference type="GO" id="GO:0000398">
    <property type="term" value="P:mRNA splicing, via spliceosome"/>
    <property type="evidence" value="ECO:0007669"/>
    <property type="project" value="InterPro"/>
</dbReference>
<evidence type="ECO:0000313" key="8">
    <source>
        <dbReference type="Proteomes" id="UP001237642"/>
    </source>
</evidence>
<dbReference type="PROSITE" id="PS50405">
    <property type="entry name" value="GST_CTER"/>
    <property type="match status" value="1"/>
</dbReference>
<name>A0AAD8M031_9APIA</name>
<dbReference type="InterPro" id="IPR044640">
    <property type="entry name" value="RU2A"/>
</dbReference>
<dbReference type="AlphaFoldDB" id="A0AAD8M031"/>
<dbReference type="Gene3D" id="3.80.10.10">
    <property type="entry name" value="Ribonuclease Inhibitor"/>
    <property type="match status" value="1"/>
</dbReference>
<dbReference type="InterPro" id="IPR036866">
    <property type="entry name" value="RibonucZ/Hydroxyglut_hydro"/>
</dbReference>
<evidence type="ECO:0000256" key="5">
    <source>
        <dbReference type="ARBA" id="ARBA00024196"/>
    </source>
</evidence>
<reference evidence="7" key="1">
    <citation type="submission" date="2023-02" db="EMBL/GenBank/DDBJ databases">
        <title>Genome of toxic invasive species Heracleum sosnowskyi carries increased number of genes despite the absence of recent whole-genome duplications.</title>
        <authorList>
            <person name="Schelkunov M."/>
            <person name="Shtratnikova V."/>
            <person name="Makarenko M."/>
            <person name="Klepikova A."/>
            <person name="Omelchenko D."/>
            <person name="Novikova G."/>
            <person name="Obukhova E."/>
            <person name="Bogdanov V."/>
            <person name="Penin A."/>
            <person name="Logacheva M."/>
        </authorList>
    </citation>
    <scope>NUCLEOTIDE SEQUENCE</scope>
    <source>
        <strain evidence="7">Hsosn_3</strain>
        <tissue evidence="7">Leaf</tissue>
    </source>
</reference>